<dbReference type="AlphaFoldDB" id="A0A0J6SBN5"/>
<comment type="caution">
    <text evidence="2">The sequence shown here is derived from an EMBL/GenBank/DDBJ whole genome shotgun (WGS) entry which is preliminary data.</text>
</comment>
<dbReference type="Proteomes" id="UP000036449">
    <property type="component" value="Unassembled WGS sequence"/>
</dbReference>
<dbReference type="InterPro" id="IPR019207">
    <property type="entry name" value="DUF2092"/>
</dbReference>
<evidence type="ECO:0008006" key="4">
    <source>
        <dbReference type="Google" id="ProtNLM"/>
    </source>
</evidence>
<dbReference type="Gene3D" id="2.50.20.10">
    <property type="entry name" value="Lipoprotein localisation LolA/LolB/LppX"/>
    <property type="match status" value="1"/>
</dbReference>
<dbReference type="InterPro" id="IPR029046">
    <property type="entry name" value="LolA/LolB/LppX"/>
</dbReference>
<evidence type="ECO:0000313" key="3">
    <source>
        <dbReference type="Proteomes" id="UP000036449"/>
    </source>
</evidence>
<evidence type="ECO:0000256" key="1">
    <source>
        <dbReference type="ARBA" id="ARBA00022729"/>
    </source>
</evidence>
<gene>
    <name evidence="2" type="ORF">VQ03_28205</name>
</gene>
<evidence type="ECO:0000313" key="2">
    <source>
        <dbReference type="EMBL" id="KMO30758.1"/>
    </source>
</evidence>
<organism evidence="2 3">
    <name type="scientific">Methylobacterium tarhaniae</name>
    <dbReference type="NCBI Taxonomy" id="1187852"/>
    <lineage>
        <taxon>Bacteria</taxon>
        <taxon>Pseudomonadati</taxon>
        <taxon>Pseudomonadota</taxon>
        <taxon>Alphaproteobacteria</taxon>
        <taxon>Hyphomicrobiales</taxon>
        <taxon>Methylobacteriaceae</taxon>
        <taxon>Methylobacterium</taxon>
    </lineage>
</organism>
<keyword evidence="1" id="KW-0732">Signal</keyword>
<protein>
    <recommendedName>
        <fullName evidence="4">DUF2092 domain-containing protein</fullName>
    </recommendedName>
</protein>
<accession>A0A0J6SBN5</accession>
<name>A0A0J6SBN5_9HYPH</name>
<reference evidence="2 3" key="1">
    <citation type="submission" date="2015-03" db="EMBL/GenBank/DDBJ databases">
        <title>Genome sequencing of Methylobacterium tarhaniae DSM 25844.</title>
        <authorList>
            <person name="Chaudhry V."/>
            <person name="Patil P.B."/>
        </authorList>
    </citation>
    <scope>NUCLEOTIDE SEQUENCE [LARGE SCALE GENOMIC DNA]</scope>
    <source>
        <strain evidence="2 3">DSM 25844</strain>
    </source>
</reference>
<keyword evidence="3" id="KW-1185">Reference proteome</keyword>
<dbReference type="EMBL" id="LABZ01000265">
    <property type="protein sequence ID" value="KMO30758.1"/>
    <property type="molecule type" value="Genomic_DNA"/>
</dbReference>
<dbReference type="PATRIC" id="fig|1187852.3.peg.3898"/>
<sequence length="258" mass="26211">MASLLGAAQIPLQAQAQAQGQGQATAEATARAQTRAAAVDPAALALLRGAGATLAAAQSLSFTATALHDVPSAEGQSVLYTVQSRVSLSRPDRLRIETVGDGAPALFVSDGRTMTLFRPLAHTVATAPAPAGLEAVLRAETAAAGQSQAFADMLLADPVQGLTAGLTRAFVVGASRLVGGVETEVVAFAGPDAQGQIWIGAQDRLPRQLWVTETNAPGRPRSGVAFGDWRLDAPLDDQTFTATGAAGAAPVPFAKPGL</sequence>
<proteinExistence type="predicted"/>
<dbReference type="Pfam" id="PF09865">
    <property type="entry name" value="DUF2092"/>
    <property type="match status" value="1"/>
</dbReference>
<dbReference type="SUPFAM" id="SSF89392">
    <property type="entry name" value="Prokaryotic lipoproteins and lipoprotein localization factors"/>
    <property type="match status" value="1"/>
</dbReference>